<evidence type="ECO:0000256" key="1">
    <source>
        <dbReference type="ARBA" id="ARBA00009353"/>
    </source>
</evidence>
<dbReference type="EMBL" id="JADKGY010000022">
    <property type="protein sequence ID" value="MBK9983665.1"/>
    <property type="molecule type" value="Genomic_DNA"/>
</dbReference>
<evidence type="ECO:0000313" key="4">
    <source>
        <dbReference type="EMBL" id="MBK9983665.1"/>
    </source>
</evidence>
<dbReference type="PANTHER" id="PTHR11092">
    <property type="entry name" value="SUGAR NUCLEOTIDE EPIMERASE RELATED"/>
    <property type="match status" value="1"/>
</dbReference>
<evidence type="ECO:0000313" key="5">
    <source>
        <dbReference type="Proteomes" id="UP000808337"/>
    </source>
</evidence>
<proteinExistence type="inferred from homology"/>
<organism evidence="4 5">
    <name type="scientific">Candidatus Opimibacter skivensis</name>
    <dbReference type="NCBI Taxonomy" id="2982028"/>
    <lineage>
        <taxon>Bacteria</taxon>
        <taxon>Pseudomonadati</taxon>
        <taxon>Bacteroidota</taxon>
        <taxon>Saprospiria</taxon>
        <taxon>Saprospirales</taxon>
        <taxon>Saprospiraceae</taxon>
        <taxon>Candidatus Opimibacter</taxon>
    </lineage>
</organism>
<dbReference type="InterPro" id="IPR010099">
    <property type="entry name" value="SDR39U1"/>
</dbReference>
<sequence length="300" mass="33052">MQKKLLIAGGSGLIGTALAKEANLQGWEITILSRHAGTGRIVWDPEKGTIDIKDREAYDAIINLAGASIAEGRWTEKRKKEIYQSRIDSCHTIEKYVREGRLTTSFYLGISGIGIYGDRGNDIVDVDTPIVNGDDWLIKTTIDWESGHMAFADLDIRTIILRTGIVLSLDGGALKEIMSTPGIGVLSYFGNGKQVWSWIHIHDLIRMIFFCIGDANTKGVYLASSPHPVSNKILTKTINHYLKPKRLVVGVPKIVIATILGETHRVLFESCNASSAKIEGEGFQFEFPSVDAAVKNLLKK</sequence>
<evidence type="ECO:0000259" key="3">
    <source>
        <dbReference type="Pfam" id="PF08338"/>
    </source>
</evidence>
<dbReference type="AlphaFoldDB" id="A0A9D7XPZ6"/>
<dbReference type="PANTHER" id="PTHR11092:SF0">
    <property type="entry name" value="EPIMERASE FAMILY PROTEIN SDR39U1"/>
    <property type="match status" value="1"/>
</dbReference>
<accession>A0A9D7XPZ6</accession>
<protein>
    <submittedName>
        <fullName evidence="4">TIGR01777 family protein</fullName>
    </submittedName>
</protein>
<dbReference type="SUPFAM" id="SSF51735">
    <property type="entry name" value="NAD(P)-binding Rossmann-fold domains"/>
    <property type="match status" value="1"/>
</dbReference>
<dbReference type="Proteomes" id="UP000808337">
    <property type="component" value="Unassembled WGS sequence"/>
</dbReference>
<name>A0A9D7XPZ6_9BACT</name>
<dbReference type="Pfam" id="PF01370">
    <property type="entry name" value="Epimerase"/>
    <property type="match status" value="1"/>
</dbReference>
<dbReference type="InterPro" id="IPR013549">
    <property type="entry name" value="DUF1731"/>
</dbReference>
<dbReference type="Gene3D" id="3.40.50.720">
    <property type="entry name" value="NAD(P)-binding Rossmann-like Domain"/>
    <property type="match status" value="1"/>
</dbReference>
<evidence type="ECO:0000259" key="2">
    <source>
        <dbReference type="Pfam" id="PF01370"/>
    </source>
</evidence>
<dbReference type="NCBIfam" id="TIGR01777">
    <property type="entry name" value="yfcH"/>
    <property type="match status" value="1"/>
</dbReference>
<dbReference type="InterPro" id="IPR001509">
    <property type="entry name" value="Epimerase_deHydtase"/>
</dbReference>
<feature type="domain" description="NAD-dependent epimerase/dehydratase" evidence="2">
    <location>
        <begin position="6"/>
        <end position="214"/>
    </location>
</feature>
<comment type="caution">
    <text evidence="4">The sequence shown here is derived from an EMBL/GenBank/DDBJ whole genome shotgun (WGS) entry which is preliminary data.</text>
</comment>
<comment type="similarity">
    <text evidence="1">Belongs to the NAD(P)-dependent epimerase/dehydratase family. SDR39U1 subfamily.</text>
</comment>
<dbReference type="InterPro" id="IPR036291">
    <property type="entry name" value="NAD(P)-bd_dom_sf"/>
</dbReference>
<reference evidence="4 5" key="1">
    <citation type="submission" date="2020-10" db="EMBL/GenBank/DDBJ databases">
        <title>Connecting structure to function with the recovery of over 1000 high-quality activated sludge metagenome-assembled genomes encoding full-length rRNA genes using long-read sequencing.</title>
        <authorList>
            <person name="Singleton C.M."/>
            <person name="Petriglieri F."/>
            <person name="Kristensen J.M."/>
            <person name="Kirkegaard R.H."/>
            <person name="Michaelsen T.Y."/>
            <person name="Andersen M.H."/>
            <person name="Karst S.M."/>
            <person name="Dueholm M.S."/>
            <person name="Nielsen P.H."/>
            <person name="Albertsen M."/>
        </authorList>
    </citation>
    <scope>NUCLEOTIDE SEQUENCE [LARGE SCALE GENOMIC DNA]</scope>
    <source>
        <strain evidence="4">Ribe_18-Q3-R11-54_MAXAC.273</strain>
    </source>
</reference>
<feature type="domain" description="DUF1731" evidence="3">
    <location>
        <begin position="251"/>
        <end position="297"/>
    </location>
</feature>
<dbReference type="Pfam" id="PF08338">
    <property type="entry name" value="DUF1731"/>
    <property type="match status" value="1"/>
</dbReference>
<gene>
    <name evidence="4" type="ORF">IPP15_15005</name>
</gene>